<sequence length="810" mass="89812">MEEGAAEGAVVVRIGRMGSGRVVPEIEYDTAAQLQPGVRGIFGVRGDSALGIEDETPVELQAVGGIILRGNSALERSESYWELAPIDSLLPITQSRDGNFFTVTFHLLSSGIGLQALLLPAAFTSLGWVWGIVCLSLLFAWQLYTTWLLVDLHESTTTGTRFSRYVHLAIVAFGEKTGKLAAIFPTMYLSGGACALLIINGGGALESFYKTVCGSDVRCHDKGLTGAEWFLVFACVATLVSLFFPSLNSLGSVSLLGSVTGVAYCTLLWTLSLSKGRPEGVIHDSPEVSTSKVARFRDIANALAIISLAFRGHNLVLEIQGTLPTNNVPLRRRMLRGVVASYLVIALCHFPLAIAGYWAYGNLMPWTYNKGGILVAFAQFHRDDVPKFGMGAIYLIIIIASLCNFQIYAMPTLDNWERIYLSKKKANCPRWLRTAIKVLFGGLTYFVSMAFPFLGSLAGFVGSIALPLTLAYPCFMWIAMKTPRQFSLSWCFNMALGCLGLVVCMLLQSGRLSKGLRHILHAEEEEGVIVDATEYRLISNCASAKEAWDILKVTHEGDENVKTAKAIAQSYDAKKMSLDALLGNLEIIQLNMKERNKRRKPERQIAFVGVDLGEDGEDDLSLDQEFQEQLSLFTKQFKKKWIQKIGRSSSQDGSTRRPSPKESRFKENKYYDSSSKYKGPQCFECGSHGHIQTECANKLKKKRQAFSITWADDETEDDQGYSESNCTFTSQSASDDQFDLVEQHMDLQEKWTELVMVNRRNISEKNKLAIDLKTLKHNLVEAETDNVNLRELHKLKDVRQKCNSRGGGGE</sequence>
<evidence type="ECO:0000313" key="13">
    <source>
        <dbReference type="Proteomes" id="UP000595140"/>
    </source>
</evidence>
<dbReference type="Pfam" id="PF01490">
    <property type="entry name" value="Aa_trans"/>
    <property type="match status" value="1"/>
</dbReference>
<accession>A0A484L0E8</accession>
<keyword evidence="5 10" id="KW-1133">Transmembrane helix</keyword>
<evidence type="ECO:0000256" key="6">
    <source>
        <dbReference type="ARBA" id="ARBA00023136"/>
    </source>
</evidence>
<evidence type="ECO:0000256" key="7">
    <source>
        <dbReference type="PROSITE-ProRule" id="PRU00047"/>
    </source>
</evidence>
<evidence type="ECO:0000256" key="5">
    <source>
        <dbReference type="ARBA" id="ARBA00022989"/>
    </source>
</evidence>
<dbReference type="OrthoDB" id="40134at2759"/>
<feature type="transmembrane region" description="Helical" evidence="10">
    <location>
        <begin position="457"/>
        <end position="478"/>
    </location>
</feature>
<keyword evidence="7" id="KW-0479">Metal-binding</keyword>
<dbReference type="GO" id="GO:0003676">
    <property type="term" value="F:nucleic acid binding"/>
    <property type="evidence" value="ECO:0007669"/>
    <property type="project" value="InterPro"/>
</dbReference>
<feature type="domain" description="CCHC-type" evidence="11">
    <location>
        <begin position="682"/>
        <end position="695"/>
    </location>
</feature>
<evidence type="ECO:0000256" key="8">
    <source>
        <dbReference type="SAM" id="Coils"/>
    </source>
</evidence>
<keyword evidence="7" id="KW-0862">Zinc</keyword>
<evidence type="ECO:0000256" key="10">
    <source>
        <dbReference type="SAM" id="Phobius"/>
    </source>
</evidence>
<dbReference type="InterPro" id="IPR036875">
    <property type="entry name" value="Znf_CCHC_sf"/>
</dbReference>
<evidence type="ECO:0000256" key="2">
    <source>
        <dbReference type="ARBA" id="ARBA00022448"/>
    </source>
</evidence>
<dbReference type="Proteomes" id="UP000595140">
    <property type="component" value="Unassembled WGS sequence"/>
</dbReference>
<feature type="transmembrane region" description="Helical" evidence="10">
    <location>
        <begin position="490"/>
        <end position="508"/>
    </location>
</feature>
<proteinExistence type="predicted"/>
<comment type="subcellular location">
    <subcellularLocation>
        <location evidence="1">Membrane</location>
    </subcellularLocation>
</comment>
<keyword evidence="7" id="KW-0863">Zinc-finger</keyword>
<feature type="transmembrane region" description="Helical" evidence="10">
    <location>
        <begin position="229"/>
        <end position="247"/>
    </location>
</feature>
<dbReference type="PROSITE" id="PS50158">
    <property type="entry name" value="ZF_CCHC"/>
    <property type="match status" value="1"/>
</dbReference>
<dbReference type="InterPro" id="IPR001878">
    <property type="entry name" value="Znf_CCHC"/>
</dbReference>
<keyword evidence="6 10" id="KW-0472">Membrane</keyword>
<dbReference type="GO" id="GO:0016020">
    <property type="term" value="C:membrane"/>
    <property type="evidence" value="ECO:0007669"/>
    <property type="project" value="UniProtKB-SubCell"/>
</dbReference>
<evidence type="ECO:0000256" key="1">
    <source>
        <dbReference type="ARBA" id="ARBA00004370"/>
    </source>
</evidence>
<feature type="compositionally biased region" description="Basic and acidic residues" evidence="9">
    <location>
        <begin position="659"/>
        <end position="670"/>
    </location>
</feature>
<dbReference type="PANTHER" id="PTHR48017">
    <property type="entry name" value="OS05G0424000 PROTEIN-RELATED"/>
    <property type="match status" value="1"/>
</dbReference>
<feature type="transmembrane region" description="Helical" evidence="10">
    <location>
        <begin position="339"/>
        <end position="360"/>
    </location>
</feature>
<feature type="transmembrane region" description="Helical" evidence="10">
    <location>
        <begin position="253"/>
        <end position="271"/>
    </location>
</feature>
<feature type="coiled-coil region" evidence="8">
    <location>
        <begin position="765"/>
        <end position="792"/>
    </location>
</feature>
<evidence type="ECO:0000256" key="4">
    <source>
        <dbReference type="ARBA" id="ARBA00022970"/>
    </source>
</evidence>
<dbReference type="GO" id="GO:0006865">
    <property type="term" value="P:amino acid transport"/>
    <property type="evidence" value="ECO:0007669"/>
    <property type="project" value="UniProtKB-KW"/>
</dbReference>
<evidence type="ECO:0000256" key="9">
    <source>
        <dbReference type="SAM" id="MobiDB-lite"/>
    </source>
</evidence>
<dbReference type="AlphaFoldDB" id="A0A484L0E8"/>
<protein>
    <recommendedName>
        <fullName evidence="11">CCHC-type domain-containing protein</fullName>
    </recommendedName>
</protein>
<name>A0A484L0E8_9ASTE</name>
<organism evidence="12 13">
    <name type="scientific">Cuscuta campestris</name>
    <dbReference type="NCBI Taxonomy" id="132261"/>
    <lineage>
        <taxon>Eukaryota</taxon>
        <taxon>Viridiplantae</taxon>
        <taxon>Streptophyta</taxon>
        <taxon>Embryophyta</taxon>
        <taxon>Tracheophyta</taxon>
        <taxon>Spermatophyta</taxon>
        <taxon>Magnoliopsida</taxon>
        <taxon>eudicotyledons</taxon>
        <taxon>Gunneridae</taxon>
        <taxon>Pentapetalae</taxon>
        <taxon>asterids</taxon>
        <taxon>lamiids</taxon>
        <taxon>Solanales</taxon>
        <taxon>Convolvulaceae</taxon>
        <taxon>Cuscuteae</taxon>
        <taxon>Cuscuta</taxon>
        <taxon>Cuscuta subgen. Grammica</taxon>
        <taxon>Cuscuta sect. Cleistogrammica</taxon>
    </lineage>
</organism>
<dbReference type="SUPFAM" id="SSF57756">
    <property type="entry name" value="Retrovirus zinc finger-like domains"/>
    <property type="match status" value="1"/>
</dbReference>
<keyword evidence="8" id="KW-0175">Coiled coil</keyword>
<evidence type="ECO:0000259" key="11">
    <source>
        <dbReference type="PROSITE" id="PS50158"/>
    </source>
</evidence>
<dbReference type="GO" id="GO:0008270">
    <property type="term" value="F:zinc ion binding"/>
    <property type="evidence" value="ECO:0007669"/>
    <property type="project" value="UniProtKB-KW"/>
</dbReference>
<feature type="compositionally biased region" description="Polar residues" evidence="9">
    <location>
        <begin position="647"/>
        <end position="657"/>
    </location>
</feature>
<keyword evidence="13" id="KW-1185">Reference proteome</keyword>
<keyword evidence="4" id="KW-0029">Amino-acid transport</keyword>
<dbReference type="EMBL" id="OOIL02000779">
    <property type="protein sequence ID" value="VFQ69246.1"/>
    <property type="molecule type" value="Genomic_DNA"/>
</dbReference>
<feature type="transmembrane region" description="Helical" evidence="10">
    <location>
        <begin position="391"/>
        <end position="410"/>
    </location>
</feature>
<reference evidence="12 13" key="1">
    <citation type="submission" date="2018-04" db="EMBL/GenBank/DDBJ databases">
        <authorList>
            <person name="Vogel A."/>
        </authorList>
    </citation>
    <scope>NUCLEOTIDE SEQUENCE [LARGE SCALE GENOMIC DNA]</scope>
</reference>
<keyword evidence="2" id="KW-0813">Transport</keyword>
<feature type="transmembrane region" description="Helical" evidence="10">
    <location>
        <begin position="100"/>
        <end position="122"/>
    </location>
</feature>
<feature type="region of interest" description="Disordered" evidence="9">
    <location>
        <begin position="647"/>
        <end position="674"/>
    </location>
</feature>
<evidence type="ECO:0000313" key="12">
    <source>
        <dbReference type="EMBL" id="VFQ69246.1"/>
    </source>
</evidence>
<feature type="transmembrane region" description="Helical" evidence="10">
    <location>
        <begin position="128"/>
        <end position="150"/>
    </location>
</feature>
<dbReference type="InterPro" id="IPR013057">
    <property type="entry name" value="AA_transpt_TM"/>
</dbReference>
<feature type="transmembrane region" description="Helical" evidence="10">
    <location>
        <begin position="188"/>
        <end position="209"/>
    </location>
</feature>
<gene>
    <name evidence="12" type="ORF">CCAM_LOCUS11022</name>
</gene>
<keyword evidence="3 10" id="KW-0812">Transmembrane</keyword>
<evidence type="ECO:0000256" key="3">
    <source>
        <dbReference type="ARBA" id="ARBA00022692"/>
    </source>
</evidence>
<feature type="transmembrane region" description="Helical" evidence="10">
    <location>
        <begin position="431"/>
        <end position="451"/>
    </location>
</feature>